<keyword evidence="2" id="KW-1003">Cell membrane</keyword>
<proteinExistence type="predicted"/>
<evidence type="ECO:0000256" key="4">
    <source>
        <dbReference type="ARBA" id="ARBA00022989"/>
    </source>
</evidence>
<keyword evidence="4" id="KW-1133">Transmembrane helix</keyword>
<dbReference type="Proteomes" id="UP000653002">
    <property type="component" value="Unassembled WGS sequence"/>
</dbReference>
<dbReference type="PANTHER" id="PTHR37937">
    <property type="entry name" value="CONJUGATIVE TRANSFER: DNA TRANSPORT"/>
    <property type="match status" value="1"/>
</dbReference>
<comment type="subcellular location">
    <subcellularLocation>
        <location evidence="1">Cell membrane</location>
        <topology evidence="1">Multi-pass membrane protein</topology>
    </subcellularLocation>
</comment>
<evidence type="ECO:0000313" key="6">
    <source>
        <dbReference type="EMBL" id="MBD4336663.1"/>
    </source>
</evidence>
<comment type="caution">
    <text evidence="6">The sequence shown here is derived from an EMBL/GenBank/DDBJ whole genome shotgun (WGS) entry which is preliminary data.</text>
</comment>
<name>A0A8I0H1L4_XANCI</name>
<dbReference type="InterPro" id="IPR051539">
    <property type="entry name" value="T4SS-coupling_protein"/>
</dbReference>
<dbReference type="EMBL" id="JAABFR010000880">
    <property type="protein sequence ID" value="MBD4336663.1"/>
    <property type="molecule type" value="Genomic_DNA"/>
</dbReference>
<evidence type="ECO:0000256" key="5">
    <source>
        <dbReference type="ARBA" id="ARBA00023136"/>
    </source>
</evidence>
<evidence type="ECO:0000256" key="1">
    <source>
        <dbReference type="ARBA" id="ARBA00004651"/>
    </source>
</evidence>
<keyword evidence="5" id="KW-0472">Membrane</keyword>
<dbReference type="AlphaFoldDB" id="A0A8I0H1L4"/>
<protein>
    <submittedName>
        <fullName evidence="6">Conjugal transfer protein TraG</fullName>
    </submittedName>
</protein>
<dbReference type="GO" id="GO:0005886">
    <property type="term" value="C:plasma membrane"/>
    <property type="evidence" value="ECO:0007669"/>
    <property type="project" value="UniProtKB-SubCell"/>
</dbReference>
<sequence>VNNYIKQMISKGFSVYIYDYKFDDLSTIAYNTLLHNMDKYKVKPHFYVINFDDPHRSHRCNPINPEFMTDISDAYEASYTIMLNLN</sequence>
<gene>
    <name evidence="6" type="ORF">GUH15_11475</name>
</gene>
<accession>A0A8I0H1L4</accession>
<evidence type="ECO:0000256" key="3">
    <source>
        <dbReference type="ARBA" id="ARBA00022692"/>
    </source>
</evidence>
<dbReference type="PANTHER" id="PTHR37937:SF1">
    <property type="entry name" value="CONJUGATIVE TRANSFER: DNA TRANSPORT"/>
    <property type="match status" value="1"/>
</dbReference>
<reference evidence="6" key="1">
    <citation type="submission" date="2020-01" db="EMBL/GenBank/DDBJ databases">
        <authorList>
            <person name="Richard D."/>
        </authorList>
    </citation>
    <scope>NUCLEOTIDE SEQUENCE</scope>
    <source>
        <strain evidence="6">JP541</strain>
    </source>
</reference>
<organism evidence="6 7">
    <name type="scientific">Xanthomonas citri pv. citri</name>
    <dbReference type="NCBI Taxonomy" id="611301"/>
    <lineage>
        <taxon>Bacteria</taxon>
        <taxon>Pseudomonadati</taxon>
        <taxon>Pseudomonadota</taxon>
        <taxon>Gammaproteobacteria</taxon>
        <taxon>Lysobacterales</taxon>
        <taxon>Lysobacteraceae</taxon>
        <taxon>Xanthomonas</taxon>
    </lineage>
</organism>
<feature type="non-terminal residue" evidence="6">
    <location>
        <position position="86"/>
    </location>
</feature>
<evidence type="ECO:0000313" key="7">
    <source>
        <dbReference type="Proteomes" id="UP000653002"/>
    </source>
</evidence>
<keyword evidence="3" id="KW-0812">Transmembrane</keyword>
<evidence type="ECO:0000256" key="2">
    <source>
        <dbReference type="ARBA" id="ARBA00022475"/>
    </source>
</evidence>
<feature type="non-terminal residue" evidence="6">
    <location>
        <position position="1"/>
    </location>
</feature>